<comment type="caution">
    <text evidence="3">The sequence shown here is derived from an EMBL/GenBank/DDBJ whole genome shotgun (WGS) entry which is preliminary data.</text>
</comment>
<protein>
    <submittedName>
        <fullName evidence="3">Nitroreductase family deazaflavin-dependent oxidoreductase</fullName>
    </submittedName>
</protein>
<comment type="catalytic activity">
    <reaction evidence="2">
        <text>oxidized coenzyme F420-(gamma-L-Glu)(n) + a quinol + H(+) = reduced coenzyme F420-(gamma-L-Glu)(n) + a quinone</text>
        <dbReference type="Rhea" id="RHEA:39663"/>
        <dbReference type="Rhea" id="RHEA-COMP:12939"/>
        <dbReference type="Rhea" id="RHEA-COMP:14378"/>
        <dbReference type="ChEBI" id="CHEBI:15378"/>
        <dbReference type="ChEBI" id="CHEBI:24646"/>
        <dbReference type="ChEBI" id="CHEBI:132124"/>
        <dbReference type="ChEBI" id="CHEBI:133980"/>
        <dbReference type="ChEBI" id="CHEBI:139511"/>
    </reaction>
</comment>
<dbReference type="PANTHER" id="PTHR39428">
    <property type="entry name" value="F420H(2)-DEPENDENT QUINONE REDUCTASE RV1261C"/>
    <property type="match status" value="1"/>
</dbReference>
<gene>
    <name evidence="3" type="ORF">GKO32_30905</name>
</gene>
<dbReference type="AlphaFoldDB" id="A0A6N7Z9F5"/>
<accession>A0A6N7Z9F5</accession>
<dbReference type="GO" id="GO:0005886">
    <property type="term" value="C:plasma membrane"/>
    <property type="evidence" value="ECO:0007669"/>
    <property type="project" value="TreeGrafter"/>
</dbReference>
<dbReference type="InterPro" id="IPR012349">
    <property type="entry name" value="Split_barrel_FMN-bd"/>
</dbReference>
<dbReference type="NCBIfam" id="TIGR00026">
    <property type="entry name" value="hi_GC_TIGR00026"/>
    <property type="match status" value="1"/>
</dbReference>
<evidence type="ECO:0000313" key="4">
    <source>
        <dbReference type="Proteomes" id="UP000440096"/>
    </source>
</evidence>
<dbReference type="Gene3D" id="2.30.110.10">
    <property type="entry name" value="Electron Transport, Fmn-binding Protein, Chain A"/>
    <property type="match status" value="1"/>
</dbReference>
<dbReference type="Proteomes" id="UP000440096">
    <property type="component" value="Unassembled WGS sequence"/>
</dbReference>
<reference evidence="3 4" key="1">
    <citation type="submission" date="2019-11" db="EMBL/GenBank/DDBJ databases">
        <title>Draft genome of Amycolatopsis RM579.</title>
        <authorList>
            <person name="Duangmal K."/>
            <person name="Mingma R."/>
        </authorList>
    </citation>
    <scope>NUCLEOTIDE SEQUENCE [LARGE SCALE GENOMIC DNA]</scope>
    <source>
        <strain evidence="3 4">RM579</strain>
    </source>
</reference>
<dbReference type="GO" id="GO:0016491">
    <property type="term" value="F:oxidoreductase activity"/>
    <property type="evidence" value="ECO:0007669"/>
    <property type="project" value="InterPro"/>
</dbReference>
<dbReference type="Pfam" id="PF04075">
    <property type="entry name" value="F420H2_quin_red"/>
    <property type="match status" value="1"/>
</dbReference>
<sequence length="142" mass="15991">MATETVYIPWHRVREHTARMRETGSTEGVEVLGSPVVLLTLRGAKTGRLYYKPVMRVEDNGSYAVVASKRGASEHPTWYFSIKADPEVSLLDGTETKLCVAREVGGAERAAWWERAVKAFPSYAEYQAKTDRRFPILVLESK</sequence>
<dbReference type="EMBL" id="WMBA01000066">
    <property type="protein sequence ID" value="MTD58359.1"/>
    <property type="molecule type" value="Genomic_DNA"/>
</dbReference>
<name>A0A6N7Z9F5_9PSEU</name>
<dbReference type="InterPro" id="IPR004378">
    <property type="entry name" value="F420H2_quin_Rdtase"/>
</dbReference>
<evidence type="ECO:0000256" key="2">
    <source>
        <dbReference type="ARBA" id="ARBA00049106"/>
    </source>
</evidence>
<comment type="similarity">
    <text evidence="1">Belongs to the F420H(2)-dependent quinone reductase family.</text>
</comment>
<dbReference type="GO" id="GO:0070967">
    <property type="term" value="F:coenzyme F420 binding"/>
    <property type="evidence" value="ECO:0007669"/>
    <property type="project" value="TreeGrafter"/>
</dbReference>
<organism evidence="3 4">
    <name type="scientific">Amycolatopsis pithecellobii</name>
    <dbReference type="NCBI Taxonomy" id="664692"/>
    <lineage>
        <taxon>Bacteria</taxon>
        <taxon>Bacillati</taxon>
        <taxon>Actinomycetota</taxon>
        <taxon>Actinomycetes</taxon>
        <taxon>Pseudonocardiales</taxon>
        <taxon>Pseudonocardiaceae</taxon>
        <taxon>Amycolatopsis</taxon>
    </lineage>
</organism>
<dbReference type="OrthoDB" id="8225825at2"/>
<evidence type="ECO:0000313" key="3">
    <source>
        <dbReference type="EMBL" id="MTD58359.1"/>
    </source>
</evidence>
<keyword evidence="4" id="KW-1185">Reference proteome</keyword>
<evidence type="ECO:0000256" key="1">
    <source>
        <dbReference type="ARBA" id="ARBA00008710"/>
    </source>
</evidence>
<dbReference type="RefSeq" id="WP_154760447.1">
    <property type="nucleotide sequence ID" value="NZ_WMBA01000066.1"/>
</dbReference>
<proteinExistence type="inferred from homology"/>
<dbReference type="PANTHER" id="PTHR39428:SF3">
    <property type="entry name" value="DEAZAFLAVIN-DEPENDENT NITROREDUCTASE"/>
    <property type="match status" value="1"/>
</dbReference>